<evidence type="ECO:0000313" key="1">
    <source>
        <dbReference type="EMBL" id="KAJ8648483.1"/>
    </source>
</evidence>
<name>A0ACC2MSJ9_PERAE</name>
<sequence length="359" mass="39727">MATPHQPHHLHHIPIKAAARKLPIKRKNPEPDPNPNPNFFVKPETPSSSSDPLVAEDDDGEEDLKPPPFKFHRIWQESDEIRFLQGLLDSSAHGLVFPRDLNPFFDRFSKSMAQPYTRSQLSEKLRRLKKKFRVISARLDRGLDAALLTPHDRALLHLSKQLWHPAFAASSPFSSSGKKKSGRVTVRVTADYSPPSPPRLNPPSPPEANPVISVSSPTPTPPPPPCTNGGHSFNGEGGFSPIRGGGGLGRGVAKAVMDVFDQCLQEMRVALAHGGILYDHAAAPVSDQGKARDLARKWQEQKVAELDVLASRLRKYSLTPSANDEPWMFWKCNTIQNYTGSVSKACWSHHKKVDLSVNI</sequence>
<dbReference type="EMBL" id="CM056809">
    <property type="protein sequence ID" value="KAJ8648483.1"/>
    <property type="molecule type" value="Genomic_DNA"/>
</dbReference>
<proteinExistence type="predicted"/>
<gene>
    <name evidence="1" type="ORF">MRB53_001506</name>
</gene>
<keyword evidence="2" id="KW-1185">Reference proteome</keyword>
<evidence type="ECO:0000313" key="2">
    <source>
        <dbReference type="Proteomes" id="UP001234297"/>
    </source>
</evidence>
<dbReference type="Proteomes" id="UP001234297">
    <property type="component" value="Chromosome 1"/>
</dbReference>
<organism evidence="1 2">
    <name type="scientific">Persea americana</name>
    <name type="common">Avocado</name>
    <dbReference type="NCBI Taxonomy" id="3435"/>
    <lineage>
        <taxon>Eukaryota</taxon>
        <taxon>Viridiplantae</taxon>
        <taxon>Streptophyta</taxon>
        <taxon>Embryophyta</taxon>
        <taxon>Tracheophyta</taxon>
        <taxon>Spermatophyta</taxon>
        <taxon>Magnoliopsida</taxon>
        <taxon>Magnoliidae</taxon>
        <taxon>Laurales</taxon>
        <taxon>Lauraceae</taxon>
        <taxon>Persea</taxon>
    </lineage>
</organism>
<comment type="caution">
    <text evidence="1">The sequence shown here is derived from an EMBL/GenBank/DDBJ whole genome shotgun (WGS) entry which is preliminary data.</text>
</comment>
<accession>A0ACC2MSJ9</accession>
<protein>
    <submittedName>
        <fullName evidence="1">Uncharacterized protein</fullName>
    </submittedName>
</protein>
<reference evidence="1 2" key="1">
    <citation type="journal article" date="2022" name="Hortic Res">
        <title>A haplotype resolved chromosomal level avocado genome allows analysis of novel avocado genes.</title>
        <authorList>
            <person name="Nath O."/>
            <person name="Fletcher S.J."/>
            <person name="Hayward A."/>
            <person name="Shaw L.M."/>
            <person name="Masouleh A.K."/>
            <person name="Furtado A."/>
            <person name="Henry R.J."/>
            <person name="Mitter N."/>
        </authorList>
    </citation>
    <scope>NUCLEOTIDE SEQUENCE [LARGE SCALE GENOMIC DNA]</scope>
    <source>
        <strain evidence="2">cv. Hass</strain>
    </source>
</reference>